<dbReference type="AlphaFoldDB" id="A0A3M7QP16"/>
<name>A0A3M7QP16_BRAPC</name>
<dbReference type="Proteomes" id="UP000276133">
    <property type="component" value="Unassembled WGS sequence"/>
</dbReference>
<evidence type="ECO:0000313" key="1">
    <source>
        <dbReference type="EMBL" id="RNA12735.1"/>
    </source>
</evidence>
<organism evidence="1 2">
    <name type="scientific">Brachionus plicatilis</name>
    <name type="common">Marine rotifer</name>
    <name type="synonym">Brachionus muelleri</name>
    <dbReference type="NCBI Taxonomy" id="10195"/>
    <lineage>
        <taxon>Eukaryota</taxon>
        <taxon>Metazoa</taxon>
        <taxon>Spiralia</taxon>
        <taxon>Gnathifera</taxon>
        <taxon>Rotifera</taxon>
        <taxon>Eurotatoria</taxon>
        <taxon>Monogononta</taxon>
        <taxon>Pseudotrocha</taxon>
        <taxon>Ploima</taxon>
        <taxon>Brachionidae</taxon>
        <taxon>Brachionus</taxon>
    </lineage>
</organism>
<gene>
    <name evidence="1" type="ORF">BpHYR1_033928</name>
</gene>
<accession>A0A3M7QP16</accession>
<keyword evidence="2" id="KW-1185">Reference proteome</keyword>
<evidence type="ECO:0000313" key="2">
    <source>
        <dbReference type="Proteomes" id="UP000276133"/>
    </source>
</evidence>
<dbReference type="EMBL" id="REGN01005626">
    <property type="protein sequence ID" value="RNA12735.1"/>
    <property type="molecule type" value="Genomic_DNA"/>
</dbReference>
<reference evidence="1 2" key="1">
    <citation type="journal article" date="2018" name="Sci. Rep.">
        <title>Genomic signatures of local adaptation to the degree of environmental predictability in rotifers.</title>
        <authorList>
            <person name="Franch-Gras L."/>
            <person name="Hahn C."/>
            <person name="Garcia-Roger E.M."/>
            <person name="Carmona M.J."/>
            <person name="Serra M."/>
            <person name="Gomez A."/>
        </authorList>
    </citation>
    <scope>NUCLEOTIDE SEQUENCE [LARGE SCALE GENOMIC DNA]</scope>
    <source>
        <strain evidence="1">HYR1</strain>
    </source>
</reference>
<comment type="caution">
    <text evidence="1">The sequence shown here is derived from an EMBL/GenBank/DDBJ whole genome shotgun (WGS) entry which is preliminary data.</text>
</comment>
<sequence>MKKKFEINSIWDLRNYHCLNTLSGHDESVNNNNNLSLSFPMDNEEALTHNRVSLVLSLLIHWLFLRSPIFNLRLMNKISSVHGNRFRIYICSKAYLDKIMVRMFIEQNKKKL</sequence>
<protein>
    <submittedName>
        <fullName evidence="1">Uncharacterized protein</fullName>
    </submittedName>
</protein>
<proteinExistence type="predicted"/>